<evidence type="ECO:0000256" key="10">
    <source>
        <dbReference type="ARBA" id="ARBA00023180"/>
    </source>
</evidence>
<feature type="transmembrane region" description="Helical" evidence="14">
    <location>
        <begin position="489"/>
        <end position="509"/>
    </location>
</feature>
<feature type="transmembrane region" description="Helical" evidence="14">
    <location>
        <begin position="414"/>
        <end position="435"/>
    </location>
</feature>
<dbReference type="Proteomes" id="UP001233999">
    <property type="component" value="Unassembled WGS sequence"/>
</dbReference>
<name>A0AAD8EQN6_DIPPU</name>
<keyword evidence="10" id="KW-0325">Glycoprotein</keyword>
<keyword evidence="9 14" id="KW-0472">Membrane</keyword>
<dbReference type="Pfam" id="PF00520">
    <property type="entry name" value="Ion_trans"/>
    <property type="match status" value="1"/>
</dbReference>
<evidence type="ECO:0000256" key="8">
    <source>
        <dbReference type="ARBA" id="ARBA00023065"/>
    </source>
</evidence>
<dbReference type="Gene3D" id="1.25.40.20">
    <property type="entry name" value="Ankyrin repeat-containing domain"/>
    <property type="match status" value="2"/>
</dbReference>
<proteinExistence type="predicted"/>
<dbReference type="EMBL" id="JASPKZ010000793">
    <property type="protein sequence ID" value="KAJ9599605.1"/>
    <property type="molecule type" value="Genomic_DNA"/>
</dbReference>
<evidence type="ECO:0000256" key="6">
    <source>
        <dbReference type="ARBA" id="ARBA00022989"/>
    </source>
</evidence>
<evidence type="ECO:0000256" key="2">
    <source>
        <dbReference type="ARBA" id="ARBA00022448"/>
    </source>
</evidence>
<dbReference type="PANTHER" id="PTHR47143:SF1">
    <property type="entry name" value="ION_TRANS DOMAIN-CONTAINING PROTEIN"/>
    <property type="match status" value="1"/>
</dbReference>
<dbReference type="Pfam" id="PF12796">
    <property type="entry name" value="Ank_2"/>
    <property type="match status" value="1"/>
</dbReference>
<keyword evidence="2" id="KW-0813">Transport</keyword>
<feature type="transmembrane region" description="Helical" evidence="14">
    <location>
        <begin position="344"/>
        <end position="363"/>
    </location>
</feature>
<feature type="transmembrane region" description="Helical" evidence="14">
    <location>
        <begin position="384"/>
        <end position="408"/>
    </location>
</feature>
<evidence type="ECO:0000256" key="3">
    <source>
        <dbReference type="ARBA" id="ARBA00022606"/>
    </source>
</evidence>
<accession>A0AAD8EQN6</accession>
<dbReference type="InterPro" id="IPR005821">
    <property type="entry name" value="Ion_trans_dom"/>
</dbReference>
<keyword evidence="11" id="KW-0407">Ion channel</keyword>
<dbReference type="SMART" id="SM00248">
    <property type="entry name" value="ANK"/>
    <property type="match status" value="6"/>
</dbReference>
<dbReference type="AlphaFoldDB" id="A0AAD8EQN6"/>
<comment type="subcellular location">
    <subcellularLocation>
        <location evidence="1">Membrane</location>
        <topology evidence="1">Multi-pass membrane protein</topology>
    </subcellularLocation>
</comment>
<keyword evidence="5" id="KW-0677">Repeat</keyword>
<dbReference type="PRINTS" id="PR01415">
    <property type="entry name" value="ANKYRIN"/>
</dbReference>
<evidence type="ECO:0000256" key="9">
    <source>
        <dbReference type="ARBA" id="ARBA00023136"/>
    </source>
</evidence>
<gene>
    <name evidence="16" type="ORF">L9F63_009922</name>
</gene>
<dbReference type="PROSITE" id="PS50297">
    <property type="entry name" value="ANK_REP_REGION"/>
    <property type="match status" value="3"/>
</dbReference>
<feature type="transmembrane region" description="Helical" evidence="14">
    <location>
        <begin position="560"/>
        <end position="582"/>
    </location>
</feature>
<feature type="compositionally biased region" description="Basic and acidic residues" evidence="13">
    <location>
        <begin position="676"/>
        <end position="686"/>
    </location>
</feature>
<feature type="repeat" description="ANK" evidence="12">
    <location>
        <begin position="217"/>
        <end position="249"/>
    </location>
</feature>
<evidence type="ECO:0000256" key="13">
    <source>
        <dbReference type="SAM" id="MobiDB-lite"/>
    </source>
</evidence>
<keyword evidence="4 14" id="KW-0812">Transmembrane</keyword>
<evidence type="ECO:0000256" key="5">
    <source>
        <dbReference type="ARBA" id="ARBA00022737"/>
    </source>
</evidence>
<evidence type="ECO:0000256" key="7">
    <source>
        <dbReference type="ARBA" id="ARBA00023043"/>
    </source>
</evidence>
<dbReference type="PANTHER" id="PTHR47143">
    <property type="entry name" value="TRANSIENT RECEPTOR POTENTIAL CATION CHANNEL PROTEIN PAINLESS"/>
    <property type="match status" value="1"/>
</dbReference>
<reference evidence="16" key="2">
    <citation type="submission" date="2023-05" db="EMBL/GenBank/DDBJ databases">
        <authorList>
            <person name="Fouks B."/>
        </authorList>
    </citation>
    <scope>NUCLEOTIDE SEQUENCE</scope>
    <source>
        <strain evidence="16">Stay&amp;Tobe</strain>
        <tissue evidence="16">Testes</tissue>
    </source>
</reference>
<dbReference type="GO" id="GO:0005216">
    <property type="term" value="F:monoatomic ion channel activity"/>
    <property type="evidence" value="ECO:0007669"/>
    <property type="project" value="InterPro"/>
</dbReference>
<reference evidence="16" key="1">
    <citation type="journal article" date="2023" name="IScience">
        <title>Live-bearing cockroach genome reveals convergent evolutionary mechanisms linked to viviparity in insects and beyond.</title>
        <authorList>
            <person name="Fouks B."/>
            <person name="Harrison M.C."/>
            <person name="Mikhailova A.A."/>
            <person name="Marchal E."/>
            <person name="English S."/>
            <person name="Carruthers M."/>
            <person name="Jennings E.C."/>
            <person name="Chiamaka E.L."/>
            <person name="Frigard R.A."/>
            <person name="Pippel M."/>
            <person name="Attardo G.M."/>
            <person name="Benoit J.B."/>
            <person name="Bornberg-Bauer E."/>
            <person name="Tobe S.S."/>
        </authorList>
    </citation>
    <scope>NUCLEOTIDE SEQUENCE</scope>
    <source>
        <strain evidence="16">Stay&amp;Tobe</strain>
    </source>
</reference>
<evidence type="ECO:0000256" key="11">
    <source>
        <dbReference type="ARBA" id="ARBA00023303"/>
    </source>
</evidence>
<evidence type="ECO:0000256" key="12">
    <source>
        <dbReference type="PROSITE-ProRule" id="PRU00023"/>
    </source>
</evidence>
<dbReference type="GO" id="GO:0034703">
    <property type="term" value="C:cation channel complex"/>
    <property type="evidence" value="ECO:0007669"/>
    <property type="project" value="UniProtKB-ARBA"/>
</dbReference>
<dbReference type="PROSITE" id="PS50088">
    <property type="entry name" value="ANK_REPEAT"/>
    <property type="match status" value="3"/>
</dbReference>
<keyword evidence="17" id="KW-1185">Reference proteome</keyword>
<dbReference type="InterPro" id="IPR002110">
    <property type="entry name" value="Ankyrin_rpt"/>
</dbReference>
<dbReference type="Gene3D" id="1.10.287.70">
    <property type="match status" value="1"/>
</dbReference>
<feature type="region of interest" description="Disordered" evidence="13">
    <location>
        <begin position="667"/>
        <end position="704"/>
    </location>
</feature>
<comment type="caution">
    <text evidence="16">The sequence shown here is derived from an EMBL/GenBank/DDBJ whole genome shotgun (WGS) entry which is preliminary data.</text>
</comment>
<feature type="domain" description="Ion transport" evidence="15">
    <location>
        <begin position="345"/>
        <end position="589"/>
    </location>
</feature>
<dbReference type="Pfam" id="PF00023">
    <property type="entry name" value="Ank"/>
    <property type="match status" value="2"/>
</dbReference>
<dbReference type="SUPFAM" id="SSF48403">
    <property type="entry name" value="Ankyrin repeat"/>
    <property type="match status" value="1"/>
</dbReference>
<organism evidence="16 17">
    <name type="scientific">Diploptera punctata</name>
    <name type="common">Pacific beetle cockroach</name>
    <dbReference type="NCBI Taxonomy" id="6984"/>
    <lineage>
        <taxon>Eukaryota</taxon>
        <taxon>Metazoa</taxon>
        <taxon>Ecdysozoa</taxon>
        <taxon>Arthropoda</taxon>
        <taxon>Hexapoda</taxon>
        <taxon>Insecta</taxon>
        <taxon>Pterygota</taxon>
        <taxon>Neoptera</taxon>
        <taxon>Polyneoptera</taxon>
        <taxon>Dictyoptera</taxon>
        <taxon>Blattodea</taxon>
        <taxon>Blaberoidea</taxon>
        <taxon>Blaberidae</taxon>
        <taxon>Diplopterinae</taxon>
        <taxon>Diploptera</taxon>
    </lineage>
</organism>
<dbReference type="InterPro" id="IPR052076">
    <property type="entry name" value="TRP_cation_channel"/>
</dbReference>
<keyword evidence="7 12" id="KW-0040">ANK repeat</keyword>
<evidence type="ECO:0000313" key="17">
    <source>
        <dbReference type="Proteomes" id="UP001233999"/>
    </source>
</evidence>
<feature type="repeat" description="ANK" evidence="12">
    <location>
        <begin position="182"/>
        <end position="214"/>
    </location>
</feature>
<evidence type="ECO:0000256" key="14">
    <source>
        <dbReference type="SAM" id="Phobius"/>
    </source>
</evidence>
<feature type="transmembrane region" description="Helical" evidence="14">
    <location>
        <begin position="447"/>
        <end position="469"/>
    </location>
</feature>
<keyword evidence="8" id="KW-0406">Ion transport</keyword>
<dbReference type="InterPro" id="IPR036770">
    <property type="entry name" value="Ankyrin_rpt-contain_sf"/>
</dbReference>
<evidence type="ECO:0000259" key="15">
    <source>
        <dbReference type="Pfam" id="PF00520"/>
    </source>
</evidence>
<keyword evidence="3" id="KW-0716">Sensory transduction</keyword>
<feature type="compositionally biased region" description="Polar residues" evidence="13">
    <location>
        <begin position="691"/>
        <end position="704"/>
    </location>
</feature>
<protein>
    <recommendedName>
        <fullName evidence="15">Ion transport domain-containing protein</fullName>
    </recommendedName>
</protein>
<sequence length="782" mass="88516">MTRKTSVEEKNKDYKFVCNQNGLLLAAIDTGSVQEIKKLLKECGDLTSEVVNAPLWIDENNCPSLPVPECWGRTPLHQAVKGGNPECVHLILEAGANVNMEDEKGLTPLLLAGTGIFPGNKREVNKYEEVVEMLVKAGADVNIYSEFTGLTALHHAAELCSLRAMRFLLDNKAVIPEMKINGVRTVLHEAAHTGNVAIVELLLQRGAEKLVNSKDRNGHTPLHKAAFAGSRECLAILLKHGGDLTAESTEGVSVMDTIFSHIARPVNFITDILDRHIVPNSSDINSRNFKVTLDFSILCPNRNEAQMAVVTALMDGGSDFQQKQIIRHPLFETFLRFKWYRLRLFFYLLIAVHLLLVISLSLFCSLRIQRENVDSNIISLSHKVLIFAVILLTGHFIIQVVMLPRYYVAQYETWINLLSIILSFTIAIGHLTGKMEPFLKDGVPTEYAWVLHIMSFAVLLVWIEFMLLIGRIPTWGYYALMFYQVLRNVIKVLLTFSGLVIGFTLSFRVQFHDSDHFRTLWHSLVKTMVMMMGEYEYNDLFDGGSDEDMKKLRLIGTSRVIFFMFVVLSSIVLMNLMVGLAVNDIQELHVEGHMQRLLKQAEFVTHLEKLTMHHLIPQWLNRLLAVRRSIDTKFEIQPSEFKSGNNNLSYHLLERIVSIAISNRRRANNNFSPRNNDSDQDLHSGKYAEYGSTSDEPLSSPASSADNTNIIMILQQLQMEIAEIKAALNTSDVSMSRNMNNEEEAPENVTSSHWTRPISDIQEAQGILRRLRRTSKTQNVIV</sequence>
<evidence type="ECO:0000313" key="16">
    <source>
        <dbReference type="EMBL" id="KAJ9599605.1"/>
    </source>
</evidence>
<evidence type="ECO:0000256" key="4">
    <source>
        <dbReference type="ARBA" id="ARBA00022692"/>
    </source>
</evidence>
<keyword evidence="6 14" id="KW-1133">Transmembrane helix</keyword>
<feature type="repeat" description="ANK" evidence="12">
    <location>
        <begin position="71"/>
        <end position="103"/>
    </location>
</feature>
<evidence type="ECO:0000256" key="1">
    <source>
        <dbReference type="ARBA" id="ARBA00004141"/>
    </source>
</evidence>